<keyword evidence="9" id="KW-1185">Reference proteome</keyword>
<dbReference type="GO" id="GO:0008237">
    <property type="term" value="F:metallopeptidase activity"/>
    <property type="evidence" value="ECO:0007669"/>
    <property type="project" value="UniProtKB-KW"/>
</dbReference>
<dbReference type="KEGG" id="bda:FSZ17_05290"/>
<accession>A0A5B8Z5S9</accession>
<evidence type="ECO:0000259" key="7">
    <source>
        <dbReference type="Pfam" id="PF19290"/>
    </source>
</evidence>
<dbReference type="InterPro" id="IPR036059">
    <property type="entry name" value="TldD/PmbA_sf"/>
</dbReference>
<proteinExistence type="inferred from homology"/>
<dbReference type="InterPro" id="IPR051463">
    <property type="entry name" value="Peptidase_U62_metallo"/>
</dbReference>
<dbReference type="PANTHER" id="PTHR30624">
    <property type="entry name" value="UNCHARACTERIZED PROTEIN TLDD AND PMBA"/>
    <property type="match status" value="1"/>
</dbReference>
<feature type="domain" description="Metalloprotease TldD/E C-terminal" evidence="6">
    <location>
        <begin position="226"/>
        <end position="458"/>
    </location>
</feature>
<evidence type="ECO:0000256" key="1">
    <source>
        <dbReference type="ARBA" id="ARBA00005836"/>
    </source>
</evidence>
<dbReference type="Gene3D" id="3.30.2290.10">
    <property type="entry name" value="PmbA/TldD superfamily"/>
    <property type="match status" value="1"/>
</dbReference>
<dbReference type="PIRSF" id="PIRSF004919">
    <property type="entry name" value="TldD"/>
    <property type="match status" value="1"/>
</dbReference>
<dbReference type="Pfam" id="PF19290">
    <property type="entry name" value="PmbA_TldD_2nd"/>
    <property type="match status" value="1"/>
</dbReference>
<dbReference type="InterPro" id="IPR045570">
    <property type="entry name" value="Metalloprtase-TldD/E_cen_dom"/>
</dbReference>
<keyword evidence="3" id="KW-0378">Hydrolase</keyword>
<dbReference type="GO" id="GO:0006508">
    <property type="term" value="P:proteolysis"/>
    <property type="evidence" value="ECO:0007669"/>
    <property type="project" value="UniProtKB-KW"/>
</dbReference>
<feature type="domain" description="Metalloprotease TldD/E N-terminal" evidence="5">
    <location>
        <begin position="23"/>
        <end position="85"/>
    </location>
</feature>
<dbReference type="SUPFAM" id="SSF111283">
    <property type="entry name" value="Putative modulator of DNA gyrase, PmbA/TldD"/>
    <property type="match status" value="1"/>
</dbReference>
<dbReference type="InterPro" id="IPR035068">
    <property type="entry name" value="TldD/PmbA_N"/>
</dbReference>
<keyword evidence="2" id="KW-0645">Protease</keyword>
<dbReference type="OrthoDB" id="9803213at2"/>
<evidence type="ECO:0000313" key="9">
    <source>
        <dbReference type="Proteomes" id="UP000321555"/>
    </source>
</evidence>
<dbReference type="InterPro" id="IPR045569">
    <property type="entry name" value="Metalloprtase-TldD/E_C"/>
</dbReference>
<dbReference type="GO" id="GO:0005829">
    <property type="term" value="C:cytosol"/>
    <property type="evidence" value="ECO:0007669"/>
    <property type="project" value="TreeGrafter"/>
</dbReference>
<dbReference type="AlphaFoldDB" id="A0A5B8Z5S9"/>
<dbReference type="Proteomes" id="UP000321555">
    <property type="component" value="Chromosome"/>
</dbReference>
<evidence type="ECO:0000313" key="8">
    <source>
        <dbReference type="EMBL" id="QED46736.1"/>
    </source>
</evidence>
<comment type="similarity">
    <text evidence="1">Belongs to the peptidase U62 family.</text>
</comment>
<evidence type="ECO:0000256" key="4">
    <source>
        <dbReference type="ARBA" id="ARBA00023049"/>
    </source>
</evidence>
<dbReference type="RefSeq" id="WP_057775935.1">
    <property type="nucleotide sequence ID" value="NZ_CP042593.1"/>
</dbReference>
<protein>
    <submittedName>
        <fullName evidence="8">TldD/PmbA family protein</fullName>
    </submittedName>
</protein>
<dbReference type="InterPro" id="IPR025502">
    <property type="entry name" value="TldD"/>
</dbReference>
<dbReference type="InterPro" id="IPR002510">
    <property type="entry name" value="Metalloprtase-TldD/E_N"/>
</dbReference>
<reference evidence="9" key="1">
    <citation type="submission" date="2019-08" db="EMBL/GenBank/DDBJ databases">
        <authorList>
            <person name="Zheng X."/>
        </authorList>
    </citation>
    <scope>NUCLEOTIDE SEQUENCE [LARGE SCALE GENOMIC DNA]</scope>
    <source>
        <strain evidence="9">FJAT-25496</strain>
    </source>
</reference>
<dbReference type="PANTHER" id="PTHR30624:SF4">
    <property type="entry name" value="METALLOPROTEASE TLDD"/>
    <property type="match status" value="1"/>
</dbReference>
<evidence type="ECO:0000256" key="2">
    <source>
        <dbReference type="ARBA" id="ARBA00022670"/>
    </source>
</evidence>
<dbReference type="Pfam" id="PF19289">
    <property type="entry name" value="PmbA_TldD_3rd"/>
    <property type="match status" value="1"/>
</dbReference>
<evidence type="ECO:0000259" key="5">
    <source>
        <dbReference type="Pfam" id="PF01523"/>
    </source>
</evidence>
<sequence length="463" mass="50016">MLSKSIIEDVLTAALATGGDFSEVFVEDRYTNNLTLQGGKIENSLSGRDFGIGIRVFKGFHSVYTYTTDATKEGLLKAARNAAHAISGETIIQPVPLVKEIITCAHPIAIHPRETEKIRKVNVMKKAYEIAKNYHSSIQQVLVRYLDEEQNVLIANSEGIFVEDKRVRGRMAIQSIASDGVQMQPGFYGPGAHKGFEFFENLNLEHYAGEASRIAVTMLSAEPCPSGKFPVIIDNEFGGVIFHEACGHGLEATAVAKNNSVFANRIGEKVASEIVTYIDDGTIENEWGSITIDDEGEKARKNVLIENGILKGYLIDKFNGRRMGMPSTGSGRRQSYRFAPTSRMTNTFIAEGKSTPEEIISNTEHGIYAKYMGGGSVTPATGDYNFAVMEAYLVKDGKIGKPLKGATLVGNGAETLQLVDMVGNNLGHGAGMCGSLSGSIPVNVGQPMIRVSEMTVGGSKEAE</sequence>
<dbReference type="STRING" id="1742359.GCA_001439625_00871"/>
<keyword evidence="4" id="KW-0482">Metalloprotease</keyword>
<dbReference type="Pfam" id="PF01523">
    <property type="entry name" value="PmbA_TldD_1st"/>
    <property type="match status" value="1"/>
</dbReference>
<evidence type="ECO:0000256" key="3">
    <source>
        <dbReference type="ARBA" id="ARBA00022801"/>
    </source>
</evidence>
<name>A0A5B8Z5S9_CYTDA</name>
<organism evidence="8 9">
    <name type="scientific">Cytobacillus dafuensis</name>
    <name type="common">Bacillus dafuensis</name>
    <dbReference type="NCBI Taxonomy" id="1742359"/>
    <lineage>
        <taxon>Bacteria</taxon>
        <taxon>Bacillati</taxon>
        <taxon>Bacillota</taxon>
        <taxon>Bacilli</taxon>
        <taxon>Bacillales</taxon>
        <taxon>Bacillaceae</taxon>
        <taxon>Cytobacillus</taxon>
    </lineage>
</organism>
<evidence type="ECO:0000259" key="6">
    <source>
        <dbReference type="Pfam" id="PF19289"/>
    </source>
</evidence>
<gene>
    <name evidence="8" type="ORF">FSZ17_05290</name>
</gene>
<feature type="domain" description="Metalloprotease TldD/E central" evidence="7">
    <location>
        <begin position="111"/>
        <end position="219"/>
    </location>
</feature>
<dbReference type="EMBL" id="CP042593">
    <property type="protein sequence ID" value="QED46736.1"/>
    <property type="molecule type" value="Genomic_DNA"/>
</dbReference>